<name>A0ABT0Q3M5_9RHOB</name>
<keyword evidence="2" id="KW-1185">Reference proteome</keyword>
<comment type="caution">
    <text evidence="1">The sequence shown here is derived from an EMBL/GenBank/DDBJ whole genome shotgun (WGS) entry which is preliminary data.</text>
</comment>
<accession>A0ABT0Q3M5</accession>
<sequence>MPNKVPRRPLRPWRGWVRGALTGLSLWLAVPIGQGHAQNITHWSPPAVIIEARFAEPNAAYAHGVLGDAMEWSALHLTHAGRDGRSATVKIRLPSDHVFEDLAPRLVDLSLDGHPDAVMVVETDIALGAALALYGAGGKIAETPHIGIPFRWLAPVGAADLDGDGHIEIAYIDRPHLAKTLRIWRFKGGDLTEIATIPGLTNHRIGEDFISGGLRDCGTGPELIMASGDWSRVMAVSHTKTWIKTDIGPFHGPDSLTSALAC</sequence>
<dbReference type="RefSeq" id="WP_249710419.1">
    <property type="nucleotide sequence ID" value="NZ_JAMFMB010000015.1"/>
</dbReference>
<evidence type="ECO:0000313" key="2">
    <source>
        <dbReference type="Proteomes" id="UP001203880"/>
    </source>
</evidence>
<proteinExistence type="predicted"/>
<gene>
    <name evidence="1" type="ORF">M3P21_12735</name>
</gene>
<evidence type="ECO:0000313" key="1">
    <source>
        <dbReference type="EMBL" id="MCL6284392.1"/>
    </source>
</evidence>
<dbReference type="SUPFAM" id="SSF69318">
    <property type="entry name" value="Integrin alpha N-terminal domain"/>
    <property type="match status" value="1"/>
</dbReference>
<dbReference type="Proteomes" id="UP001203880">
    <property type="component" value="Unassembled WGS sequence"/>
</dbReference>
<protein>
    <submittedName>
        <fullName evidence="1">VCBS repeat-containing protein</fullName>
    </submittedName>
</protein>
<dbReference type="EMBL" id="JAMFMB010000015">
    <property type="protein sequence ID" value="MCL6284392.1"/>
    <property type="molecule type" value="Genomic_DNA"/>
</dbReference>
<organism evidence="1 2">
    <name type="scientific">Ruegeria spongiae</name>
    <dbReference type="NCBI Taxonomy" id="2942209"/>
    <lineage>
        <taxon>Bacteria</taxon>
        <taxon>Pseudomonadati</taxon>
        <taxon>Pseudomonadota</taxon>
        <taxon>Alphaproteobacteria</taxon>
        <taxon>Rhodobacterales</taxon>
        <taxon>Roseobacteraceae</taxon>
        <taxon>Ruegeria</taxon>
    </lineage>
</organism>
<dbReference type="InterPro" id="IPR028994">
    <property type="entry name" value="Integrin_alpha_N"/>
</dbReference>
<reference evidence="1" key="1">
    <citation type="submission" date="2022-05" db="EMBL/GenBank/DDBJ databases">
        <authorList>
            <person name="Park J.-S."/>
        </authorList>
    </citation>
    <scope>NUCLEOTIDE SEQUENCE</scope>
    <source>
        <strain evidence="1">2012CJ41-6</strain>
    </source>
</reference>